<dbReference type="GO" id="GO:0000445">
    <property type="term" value="C:THO complex part of transcription export complex"/>
    <property type="evidence" value="ECO:0007669"/>
    <property type="project" value="TreeGrafter"/>
</dbReference>
<keyword evidence="3" id="KW-1185">Reference proteome</keyword>
<sequence length="709" mass="77986">MGTPLYNALSEALVSFTAASWAVREPALANHSGSAALPPLDPDVLKAEVAKLWTTTGSGEPSTGKRADVLRFTLEMVARDLAVRPVMNRELAEPESSAPDSARARFQTALQDRLDIVLTLLEVVFEANPTPALETGALFIPLLEEFPELLLACTWHELFNYVESRSARFAKDMPVAKGKQLSMLRLINSFLRMLSCTPGDLELRGRVQMFASRVISVADKSAINLRGEYARVPLTWETQQPAPSKSDGDVEMADGSGAASPSQPDFYDALWSLQPYFAYPPSLDGPEVDGSTPFDEFRTKSDFVLARMFEATRKERVLLGRNPERAAAARKRSHAEPDYPRYLTSRSLLEYEIADPAFRCQILIQYFILFQFLLSLLKDSAKQTVTGGMPKTFVLEGSNADWVAATARVIRNELKQMPDGIDVDRVVAELMNRERRYAGWKNDGCHEAEWDLTPADPELARGAAAKWKRHCGPMRRWVHPMGTQALSRIQASKYTDMSDFLGDPVRSETVFTLAEQLAEIEAEEEDDRAMGREPPAELAEQKRTINWLALRQARRTHPRFVASLGMEYNLHKLVAAIRENEAKVAARRAAVEAGDEIEREKDEGGEVGEDGEKDVSDDERSSPKGDSPKKESSAELPEAEPMADAAVEGKSESTAVAAETTDAGEVEVPSPAKPASPESLEASRTVPLANSAGDADVEMKSASGESPAE</sequence>
<feature type="compositionally biased region" description="Basic and acidic residues" evidence="1">
    <location>
        <begin position="618"/>
        <end position="633"/>
    </location>
</feature>
<evidence type="ECO:0008006" key="4">
    <source>
        <dbReference type="Google" id="ProtNLM"/>
    </source>
</evidence>
<dbReference type="AlphaFoldDB" id="A0AAD3TT89"/>
<comment type="caution">
    <text evidence="2">The sequence shown here is derived from an EMBL/GenBank/DDBJ whole genome shotgun (WGS) entry which is preliminary data.</text>
</comment>
<dbReference type="PANTHER" id="PTHR13265">
    <property type="entry name" value="THO COMPLEX SUBUNIT 1"/>
    <property type="match status" value="1"/>
</dbReference>
<dbReference type="PANTHER" id="PTHR13265:SF0">
    <property type="entry name" value="HPR1"/>
    <property type="match status" value="1"/>
</dbReference>
<feature type="region of interest" description="Disordered" evidence="1">
    <location>
        <begin position="590"/>
        <end position="709"/>
    </location>
</feature>
<dbReference type="InterPro" id="IPR021861">
    <property type="entry name" value="THO_THOC1"/>
</dbReference>
<protein>
    <recommendedName>
        <fullName evidence="4">THO complex subunit 1 transcription elongation factor-domain-containing protein</fullName>
    </recommendedName>
</protein>
<name>A0AAD3TT89_9TREE</name>
<reference evidence="2" key="1">
    <citation type="journal article" date="2023" name="BMC Genomics">
        <title>Chromosome-level genome assemblies of Cutaneotrichosporon spp. (Trichosporonales, Basidiomycota) reveal imbalanced evolution between nucleotide sequences and chromosome synteny.</title>
        <authorList>
            <person name="Kobayashi Y."/>
            <person name="Kayamori A."/>
            <person name="Aoki K."/>
            <person name="Shiwa Y."/>
            <person name="Matsutani M."/>
            <person name="Fujita N."/>
            <person name="Sugita T."/>
            <person name="Iwasaki W."/>
            <person name="Tanaka N."/>
            <person name="Takashima M."/>
        </authorList>
    </citation>
    <scope>NUCLEOTIDE SEQUENCE</scope>
    <source>
        <strain evidence="2">HIS016</strain>
    </source>
</reference>
<dbReference type="GO" id="GO:0006406">
    <property type="term" value="P:mRNA export from nucleus"/>
    <property type="evidence" value="ECO:0007669"/>
    <property type="project" value="TreeGrafter"/>
</dbReference>
<gene>
    <name evidence="2" type="ORF">CspeluHIS016_0300780</name>
</gene>
<dbReference type="Pfam" id="PF11957">
    <property type="entry name" value="efThoc1"/>
    <property type="match status" value="1"/>
</dbReference>
<accession>A0AAD3TT89</accession>
<dbReference type="EMBL" id="BTCM01000003">
    <property type="protein sequence ID" value="GMK56238.1"/>
    <property type="molecule type" value="Genomic_DNA"/>
</dbReference>
<reference evidence="2" key="2">
    <citation type="submission" date="2023-06" db="EMBL/GenBank/DDBJ databases">
        <authorList>
            <person name="Kobayashi Y."/>
            <person name="Kayamori A."/>
            <person name="Aoki K."/>
            <person name="Shiwa Y."/>
            <person name="Fujita N."/>
            <person name="Sugita T."/>
            <person name="Iwasaki W."/>
            <person name="Tanaka N."/>
            <person name="Takashima M."/>
        </authorList>
    </citation>
    <scope>NUCLEOTIDE SEQUENCE</scope>
    <source>
        <strain evidence="2">HIS016</strain>
    </source>
</reference>
<evidence type="ECO:0000313" key="2">
    <source>
        <dbReference type="EMBL" id="GMK56238.1"/>
    </source>
</evidence>
<feature type="compositionally biased region" description="Acidic residues" evidence="1">
    <location>
        <begin position="605"/>
        <end position="617"/>
    </location>
</feature>
<evidence type="ECO:0000256" key="1">
    <source>
        <dbReference type="SAM" id="MobiDB-lite"/>
    </source>
</evidence>
<organism evidence="2 3">
    <name type="scientific">Cutaneotrichosporon spelunceum</name>
    <dbReference type="NCBI Taxonomy" id="1672016"/>
    <lineage>
        <taxon>Eukaryota</taxon>
        <taxon>Fungi</taxon>
        <taxon>Dikarya</taxon>
        <taxon>Basidiomycota</taxon>
        <taxon>Agaricomycotina</taxon>
        <taxon>Tremellomycetes</taxon>
        <taxon>Trichosporonales</taxon>
        <taxon>Trichosporonaceae</taxon>
        <taxon>Cutaneotrichosporon</taxon>
    </lineage>
</organism>
<dbReference type="Proteomes" id="UP001222932">
    <property type="component" value="Unassembled WGS sequence"/>
</dbReference>
<proteinExistence type="predicted"/>
<feature type="region of interest" description="Disordered" evidence="1">
    <location>
        <begin position="236"/>
        <end position="261"/>
    </location>
</feature>
<evidence type="ECO:0000313" key="3">
    <source>
        <dbReference type="Proteomes" id="UP001222932"/>
    </source>
</evidence>